<comment type="subcellular location">
    <subcellularLocation>
        <location evidence="1">Cell membrane</location>
        <topology evidence="1">Multi-pass membrane protein</topology>
    </subcellularLocation>
    <subcellularLocation>
        <location evidence="8">Membrane</location>
        <topology evidence="8">Multi-pass membrane protein</topology>
    </subcellularLocation>
</comment>
<sequence length="208" mass="21959">MGIDHRLSLIVHAGAGWVLWVLIGLSIVAVAIILERAISLMASRDDVRTMKEDLLAYLSNGDPAGAIERLETSSSVEARVLIAGLGCAEKGAAAAEERMASTSQLAKLSMEKNLSFLATVGSNAPFLGLLGTVIGIIRAFQPLDAAHGQVSSRLMAEVGEALLATALGLLVALPAVAFYNFFQRIIGSRLARADALGREVLAYMKAER</sequence>
<dbReference type="EMBL" id="CP089982">
    <property type="protein sequence ID" value="WXA93378.1"/>
    <property type="molecule type" value="Genomic_DNA"/>
</dbReference>
<feature type="transmembrane region" description="Helical" evidence="9">
    <location>
        <begin position="15"/>
        <end position="34"/>
    </location>
</feature>
<keyword evidence="12" id="KW-1185">Reference proteome</keyword>
<evidence type="ECO:0000256" key="8">
    <source>
        <dbReference type="RuleBase" id="RU004057"/>
    </source>
</evidence>
<comment type="similarity">
    <text evidence="8">Belongs to the exbB/tolQ family.</text>
</comment>
<keyword evidence="7 9" id="KW-0472">Membrane</keyword>
<dbReference type="PANTHER" id="PTHR30625:SF15">
    <property type="entry name" value="BIOPOLYMER TRANSPORT PROTEIN EXBB"/>
    <property type="match status" value="1"/>
</dbReference>
<evidence type="ECO:0000256" key="3">
    <source>
        <dbReference type="ARBA" id="ARBA00022475"/>
    </source>
</evidence>
<organism evidence="11 12">
    <name type="scientific">Pendulispora brunnea</name>
    <dbReference type="NCBI Taxonomy" id="2905690"/>
    <lineage>
        <taxon>Bacteria</taxon>
        <taxon>Pseudomonadati</taxon>
        <taxon>Myxococcota</taxon>
        <taxon>Myxococcia</taxon>
        <taxon>Myxococcales</taxon>
        <taxon>Sorangiineae</taxon>
        <taxon>Pendulisporaceae</taxon>
        <taxon>Pendulispora</taxon>
    </lineage>
</organism>
<feature type="transmembrane region" description="Helical" evidence="9">
    <location>
        <begin position="161"/>
        <end position="182"/>
    </location>
</feature>
<dbReference type="RefSeq" id="WP_394843978.1">
    <property type="nucleotide sequence ID" value="NZ_CP089982.1"/>
</dbReference>
<keyword evidence="5 8" id="KW-0653">Protein transport</keyword>
<evidence type="ECO:0000256" key="1">
    <source>
        <dbReference type="ARBA" id="ARBA00004651"/>
    </source>
</evidence>
<evidence type="ECO:0000256" key="2">
    <source>
        <dbReference type="ARBA" id="ARBA00022448"/>
    </source>
</evidence>
<evidence type="ECO:0000256" key="7">
    <source>
        <dbReference type="ARBA" id="ARBA00023136"/>
    </source>
</evidence>
<dbReference type="InterPro" id="IPR050790">
    <property type="entry name" value="ExbB/TolQ_transport"/>
</dbReference>
<keyword evidence="2 8" id="KW-0813">Transport</keyword>
<name>A0ABZ2K3T8_9BACT</name>
<evidence type="ECO:0000259" key="10">
    <source>
        <dbReference type="Pfam" id="PF01618"/>
    </source>
</evidence>
<evidence type="ECO:0000313" key="11">
    <source>
        <dbReference type="EMBL" id="WXA93378.1"/>
    </source>
</evidence>
<dbReference type="Pfam" id="PF01618">
    <property type="entry name" value="MotA_ExbB"/>
    <property type="match status" value="1"/>
</dbReference>
<keyword evidence="6 9" id="KW-1133">Transmembrane helix</keyword>
<evidence type="ECO:0000256" key="6">
    <source>
        <dbReference type="ARBA" id="ARBA00022989"/>
    </source>
</evidence>
<evidence type="ECO:0000256" key="9">
    <source>
        <dbReference type="SAM" id="Phobius"/>
    </source>
</evidence>
<feature type="transmembrane region" description="Helical" evidence="9">
    <location>
        <begin position="114"/>
        <end position="141"/>
    </location>
</feature>
<keyword evidence="4 9" id="KW-0812">Transmembrane</keyword>
<dbReference type="Proteomes" id="UP001379533">
    <property type="component" value="Chromosome"/>
</dbReference>
<dbReference type="InterPro" id="IPR002898">
    <property type="entry name" value="MotA_ExbB_proton_chnl"/>
</dbReference>
<evidence type="ECO:0000256" key="4">
    <source>
        <dbReference type="ARBA" id="ARBA00022692"/>
    </source>
</evidence>
<dbReference type="PANTHER" id="PTHR30625">
    <property type="entry name" value="PROTEIN TOLQ"/>
    <property type="match status" value="1"/>
</dbReference>
<reference evidence="11 12" key="1">
    <citation type="submission" date="2021-12" db="EMBL/GenBank/DDBJ databases">
        <title>Discovery of the Pendulisporaceae a myxobacterial family with distinct sporulation behavior and unique specialized metabolism.</title>
        <authorList>
            <person name="Garcia R."/>
            <person name="Popoff A."/>
            <person name="Bader C.D."/>
            <person name="Loehr J."/>
            <person name="Walesch S."/>
            <person name="Walt C."/>
            <person name="Boldt J."/>
            <person name="Bunk B."/>
            <person name="Haeckl F.J.F.P.J."/>
            <person name="Gunesch A.P."/>
            <person name="Birkelbach J."/>
            <person name="Nuebel U."/>
            <person name="Pietschmann T."/>
            <person name="Bach T."/>
            <person name="Mueller R."/>
        </authorList>
    </citation>
    <scope>NUCLEOTIDE SEQUENCE [LARGE SCALE GENOMIC DNA]</scope>
    <source>
        <strain evidence="11 12">MSr12523</strain>
    </source>
</reference>
<feature type="domain" description="MotA/TolQ/ExbB proton channel" evidence="10">
    <location>
        <begin position="75"/>
        <end position="190"/>
    </location>
</feature>
<evidence type="ECO:0000313" key="12">
    <source>
        <dbReference type="Proteomes" id="UP001379533"/>
    </source>
</evidence>
<keyword evidence="3" id="KW-1003">Cell membrane</keyword>
<evidence type="ECO:0000256" key="5">
    <source>
        <dbReference type="ARBA" id="ARBA00022927"/>
    </source>
</evidence>
<protein>
    <submittedName>
        <fullName evidence="11">MotA/TolQ/ExbB proton channel family protein</fullName>
    </submittedName>
</protein>
<accession>A0ABZ2K3T8</accession>
<gene>
    <name evidence="11" type="ORF">LZC95_43855</name>
</gene>
<proteinExistence type="inferred from homology"/>